<dbReference type="InterPro" id="IPR008963">
    <property type="entry name" value="Purple_acid_Pase-like_N"/>
</dbReference>
<protein>
    <submittedName>
        <fullName evidence="5">Metallophosphoesterase family protein</fullName>
    </submittedName>
</protein>
<feature type="domain" description="Purple acid phosphatase N-terminal" evidence="4">
    <location>
        <begin position="227"/>
        <end position="329"/>
    </location>
</feature>
<dbReference type="Proteomes" id="UP000777935">
    <property type="component" value="Unassembled WGS sequence"/>
</dbReference>
<dbReference type="Gene3D" id="3.60.21.10">
    <property type="match status" value="1"/>
</dbReference>
<dbReference type="Pfam" id="PF16656">
    <property type="entry name" value="Pur_ac_phosph_N"/>
    <property type="match status" value="1"/>
</dbReference>
<evidence type="ECO:0000313" key="5">
    <source>
        <dbReference type="EMBL" id="NSX55391.1"/>
    </source>
</evidence>
<dbReference type="SUPFAM" id="SSF49363">
    <property type="entry name" value="Purple acid phosphatase, N-terminal domain"/>
    <property type="match status" value="1"/>
</dbReference>
<proteinExistence type="predicted"/>
<dbReference type="InterPro" id="IPR015914">
    <property type="entry name" value="PAPs_N"/>
</dbReference>
<reference evidence="5 6" key="1">
    <citation type="submission" date="2020-06" db="EMBL/GenBank/DDBJ databases">
        <title>Sulfitobacter algicola sp. nov., isolated from green algae.</title>
        <authorList>
            <person name="Wang C."/>
        </authorList>
    </citation>
    <scope>NUCLEOTIDE SEQUENCE [LARGE SCALE GENOMIC DNA]</scope>
    <source>
        <strain evidence="5 6">1151</strain>
    </source>
</reference>
<feature type="chain" id="PRO_5045225143" evidence="2">
    <location>
        <begin position="26"/>
        <end position="601"/>
    </location>
</feature>
<keyword evidence="1 2" id="KW-0732">Signal</keyword>
<gene>
    <name evidence="5" type="ORF">HRQ87_11310</name>
</gene>
<organism evidence="5 6">
    <name type="scientific">Parasulfitobacter algicola</name>
    <dbReference type="NCBI Taxonomy" id="2614809"/>
    <lineage>
        <taxon>Bacteria</taxon>
        <taxon>Pseudomonadati</taxon>
        <taxon>Pseudomonadota</taxon>
        <taxon>Alphaproteobacteria</taxon>
        <taxon>Rhodobacterales</taxon>
        <taxon>Roseobacteraceae</taxon>
        <taxon>Parasulfitobacter</taxon>
    </lineage>
</organism>
<evidence type="ECO:0000313" key="6">
    <source>
        <dbReference type="Proteomes" id="UP000777935"/>
    </source>
</evidence>
<name>A0ABX2ITQ9_9RHOB</name>
<evidence type="ECO:0000259" key="3">
    <source>
        <dbReference type="Pfam" id="PF00149"/>
    </source>
</evidence>
<keyword evidence="6" id="KW-1185">Reference proteome</keyword>
<sequence>MKSVRQSFFLAISFAAWTAAVMASADPIADTTDAIKNRFLQTLAPEQIIDAESGDFEALLTEDERALFATGYIIFTAQEPVTVYIFRDTRLDEVNEPFWLQDQGFDRTNFSAEAYQRNFDVWRRDYPAGEVGLGIHALRVVREHYFIGVTPQGQIAPAQITNLVPDTLNTGTLELGALTYVDRSVTLDAVSPELEGMTLIRTPSDRRSAAAIYGAFHETDHPATNRPDQIFLTIAENPREQMAVNWRTSTSVTDQSVALWLAEDYNAPSRPDPQIFPANTAVVESRRVVNQTAVHRHSVLLDDLERGTEYTYAVGSDQTGWSSAATFETARSGEHPMSFAYIGDVQEGFDRFESVMDTLMRMRPDIDLLIFGGDLVSRGNDADQWDDFFAALGDAGRSIPLAPIAGNHEYLPDDDPAYYRATFRLPENGPERIPAELAYHFEFGGNTFIMLDSNAWNGEQRDWLPTALEDAADDFSFVFTHHAAYTSRPGRYYGHITENWMPTWEQNDVISMVFQGHDHGYMRTHPMLGGEVSTVDDGGIYYVVSSAGEKFYEIDSHDYIELSVKERQMFQIIDVMRDDDRMIYRAYDVDGIEHDRIEIED</sequence>
<accession>A0ABX2ITQ9</accession>
<dbReference type="SUPFAM" id="SSF56300">
    <property type="entry name" value="Metallo-dependent phosphatases"/>
    <property type="match status" value="1"/>
</dbReference>
<comment type="caution">
    <text evidence="5">The sequence shown here is derived from an EMBL/GenBank/DDBJ whole genome shotgun (WGS) entry which is preliminary data.</text>
</comment>
<dbReference type="RefSeq" id="WP_174138375.1">
    <property type="nucleotide sequence ID" value="NZ_JABUFE010000006.1"/>
</dbReference>
<dbReference type="InterPro" id="IPR029052">
    <property type="entry name" value="Metallo-depent_PP-like"/>
</dbReference>
<dbReference type="EMBL" id="JABUFE010000006">
    <property type="protein sequence ID" value="NSX55391.1"/>
    <property type="molecule type" value="Genomic_DNA"/>
</dbReference>
<dbReference type="Pfam" id="PF00149">
    <property type="entry name" value="Metallophos"/>
    <property type="match status" value="1"/>
</dbReference>
<dbReference type="InterPro" id="IPR004843">
    <property type="entry name" value="Calcineurin-like_PHP"/>
</dbReference>
<evidence type="ECO:0000256" key="1">
    <source>
        <dbReference type="ARBA" id="ARBA00022729"/>
    </source>
</evidence>
<evidence type="ECO:0000259" key="4">
    <source>
        <dbReference type="Pfam" id="PF16656"/>
    </source>
</evidence>
<dbReference type="PANTHER" id="PTHR22953:SF153">
    <property type="entry name" value="PURPLE ACID PHOSPHATASE"/>
    <property type="match status" value="1"/>
</dbReference>
<dbReference type="Gene3D" id="2.60.40.380">
    <property type="entry name" value="Purple acid phosphatase-like, N-terminal"/>
    <property type="match status" value="1"/>
</dbReference>
<evidence type="ECO:0000256" key="2">
    <source>
        <dbReference type="SAM" id="SignalP"/>
    </source>
</evidence>
<feature type="domain" description="Calcineurin-like phosphoesterase" evidence="3">
    <location>
        <begin position="337"/>
        <end position="521"/>
    </location>
</feature>
<dbReference type="InterPro" id="IPR039331">
    <property type="entry name" value="PAPs-like"/>
</dbReference>
<feature type="signal peptide" evidence="2">
    <location>
        <begin position="1"/>
        <end position="25"/>
    </location>
</feature>
<dbReference type="PANTHER" id="PTHR22953">
    <property type="entry name" value="ACID PHOSPHATASE RELATED"/>
    <property type="match status" value="1"/>
</dbReference>